<dbReference type="EMBL" id="KI925467">
    <property type="protein sequence ID" value="ETW74997.1"/>
    <property type="molecule type" value="Genomic_DNA"/>
</dbReference>
<dbReference type="AlphaFoldDB" id="W4JN58"/>
<evidence type="ECO:0000313" key="3">
    <source>
        <dbReference type="Proteomes" id="UP000030671"/>
    </source>
</evidence>
<dbReference type="InParanoid" id="W4JN58"/>
<keyword evidence="1" id="KW-0472">Membrane</keyword>
<keyword evidence="1" id="KW-0812">Transmembrane</keyword>
<accession>W4JN58</accession>
<dbReference type="Proteomes" id="UP000030671">
    <property type="component" value="Unassembled WGS sequence"/>
</dbReference>
<dbReference type="eggNOG" id="ENOG502SE93">
    <property type="taxonomic scope" value="Eukaryota"/>
</dbReference>
<organism evidence="2 3">
    <name type="scientific">Heterobasidion irregulare (strain TC 32-1)</name>
    <dbReference type="NCBI Taxonomy" id="747525"/>
    <lineage>
        <taxon>Eukaryota</taxon>
        <taxon>Fungi</taxon>
        <taxon>Dikarya</taxon>
        <taxon>Basidiomycota</taxon>
        <taxon>Agaricomycotina</taxon>
        <taxon>Agaricomycetes</taxon>
        <taxon>Russulales</taxon>
        <taxon>Bondarzewiaceae</taxon>
        <taxon>Heterobasidion</taxon>
        <taxon>Heterobasidion annosum species complex</taxon>
    </lineage>
</organism>
<reference evidence="2 3" key="1">
    <citation type="journal article" date="2012" name="New Phytol.">
        <title>Insight into trade-off between wood decay and parasitism from the genome of a fungal forest pathogen.</title>
        <authorList>
            <person name="Olson A."/>
            <person name="Aerts A."/>
            <person name="Asiegbu F."/>
            <person name="Belbahri L."/>
            <person name="Bouzid O."/>
            <person name="Broberg A."/>
            <person name="Canback B."/>
            <person name="Coutinho P.M."/>
            <person name="Cullen D."/>
            <person name="Dalman K."/>
            <person name="Deflorio G."/>
            <person name="van Diepen L.T."/>
            <person name="Dunand C."/>
            <person name="Duplessis S."/>
            <person name="Durling M."/>
            <person name="Gonthier P."/>
            <person name="Grimwood J."/>
            <person name="Fossdal C.G."/>
            <person name="Hansson D."/>
            <person name="Henrissat B."/>
            <person name="Hietala A."/>
            <person name="Himmelstrand K."/>
            <person name="Hoffmeister D."/>
            <person name="Hogberg N."/>
            <person name="James T.Y."/>
            <person name="Karlsson M."/>
            <person name="Kohler A."/>
            <person name="Kues U."/>
            <person name="Lee Y.H."/>
            <person name="Lin Y.C."/>
            <person name="Lind M."/>
            <person name="Lindquist E."/>
            <person name="Lombard V."/>
            <person name="Lucas S."/>
            <person name="Lunden K."/>
            <person name="Morin E."/>
            <person name="Murat C."/>
            <person name="Park J."/>
            <person name="Raffaello T."/>
            <person name="Rouze P."/>
            <person name="Salamov A."/>
            <person name="Schmutz J."/>
            <person name="Solheim H."/>
            <person name="Stahlberg J."/>
            <person name="Velez H."/>
            <person name="de Vries R.P."/>
            <person name="Wiebenga A."/>
            <person name="Woodward S."/>
            <person name="Yakovlev I."/>
            <person name="Garbelotto M."/>
            <person name="Martin F."/>
            <person name="Grigoriev I.V."/>
            <person name="Stenlid J."/>
        </authorList>
    </citation>
    <scope>NUCLEOTIDE SEQUENCE [LARGE SCALE GENOMIC DNA]</scope>
    <source>
        <strain evidence="2 3">TC 32-1</strain>
    </source>
</reference>
<name>W4JN58_HETIT</name>
<dbReference type="HOGENOM" id="CLU_083659_0_0_1"/>
<protein>
    <recommendedName>
        <fullName evidence="4">MARVEL domain-containing protein</fullName>
    </recommendedName>
</protein>
<keyword evidence="1" id="KW-1133">Transmembrane helix</keyword>
<gene>
    <name evidence="2" type="ORF">HETIRDRAFT_442797</name>
</gene>
<feature type="transmembrane region" description="Helical" evidence="1">
    <location>
        <begin position="141"/>
        <end position="161"/>
    </location>
</feature>
<feature type="transmembrane region" description="Helical" evidence="1">
    <location>
        <begin position="12"/>
        <end position="38"/>
    </location>
</feature>
<evidence type="ECO:0000256" key="1">
    <source>
        <dbReference type="SAM" id="Phobius"/>
    </source>
</evidence>
<dbReference type="STRING" id="747525.W4JN58"/>
<proteinExistence type="predicted"/>
<feature type="transmembrane region" description="Helical" evidence="1">
    <location>
        <begin position="87"/>
        <end position="108"/>
    </location>
</feature>
<dbReference type="KEGG" id="hir:HETIRDRAFT_442797"/>
<evidence type="ECO:0000313" key="2">
    <source>
        <dbReference type="EMBL" id="ETW74997.1"/>
    </source>
</evidence>
<sequence>MAAHHFCCCLPLRLGAFLISLFQFLLSGIAAAALWYGLAHWPSDVSAKLKGATVGAGVYYTILALAAFIGFIGTIRRSIKMLSTYSFWLGWALGLQIALDAFLLYAYFTTPREDLVRNCVKDSTDQNVINSCNSAFNVGKGAMIGGVVVNLLIQAYAVYIVSSYGKKLELEHAWTSNVPLDAGYKYVATGRASTEGLTAPHYTYPYADGSNSFGHSGAQYDPPAPHAHHAQNV</sequence>
<dbReference type="GeneID" id="20675488"/>
<feature type="transmembrane region" description="Helical" evidence="1">
    <location>
        <begin position="58"/>
        <end position="75"/>
    </location>
</feature>
<keyword evidence="3" id="KW-1185">Reference proteome</keyword>
<dbReference type="OrthoDB" id="3239304at2759"/>
<dbReference type="RefSeq" id="XP_009553449.1">
    <property type="nucleotide sequence ID" value="XM_009555154.1"/>
</dbReference>
<evidence type="ECO:0008006" key="4">
    <source>
        <dbReference type="Google" id="ProtNLM"/>
    </source>
</evidence>